<evidence type="ECO:0000259" key="13">
    <source>
        <dbReference type="PROSITE" id="PS50011"/>
    </source>
</evidence>
<feature type="domain" description="Protein kinase" evidence="13">
    <location>
        <begin position="21"/>
        <end position="316"/>
    </location>
</feature>
<dbReference type="InterPro" id="IPR011009">
    <property type="entry name" value="Kinase-like_dom_sf"/>
</dbReference>
<dbReference type="GO" id="GO:0005737">
    <property type="term" value="C:cytoplasm"/>
    <property type="evidence" value="ECO:0007669"/>
    <property type="project" value="UniProtKB-SubCell"/>
</dbReference>
<comment type="catalytic activity">
    <reaction evidence="10">
        <text>L-threonyl-[protein] + ATP = O-phospho-L-threonyl-[protein] + ADP + H(+)</text>
        <dbReference type="Rhea" id="RHEA:46608"/>
        <dbReference type="Rhea" id="RHEA-COMP:11060"/>
        <dbReference type="Rhea" id="RHEA-COMP:11605"/>
        <dbReference type="ChEBI" id="CHEBI:15378"/>
        <dbReference type="ChEBI" id="CHEBI:30013"/>
        <dbReference type="ChEBI" id="CHEBI:30616"/>
        <dbReference type="ChEBI" id="CHEBI:61977"/>
        <dbReference type="ChEBI" id="CHEBI:456216"/>
        <dbReference type="EC" id="2.7.11.1"/>
    </reaction>
</comment>
<accession>A0A2U9R586</accession>
<evidence type="ECO:0000256" key="11">
    <source>
        <dbReference type="ARBA" id="ARBA00048679"/>
    </source>
</evidence>
<evidence type="ECO:0000313" key="15">
    <source>
        <dbReference type="Proteomes" id="UP000249293"/>
    </source>
</evidence>
<dbReference type="SMART" id="SM00220">
    <property type="entry name" value="S_TKc"/>
    <property type="match status" value="1"/>
</dbReference>
<dbReference type="GO" id="GO:0004674">
    <property type="term" value="F:protein serine/threonine kinase activity"/>
    <property type="evidence" value="ECO:0007669"/>
    <property type="project" value="UniProtKB-KW"/>
</dbReference>
<dbReference type="GO" id="GO:0007015">
    <property type="term" value="P:actin filament organization"/>
    <property type="evidence" value="ECO:0007669"/>
    <property type="project" value="TreeGrafter"/>
</dbReference>
<dbReference type="PROSITE" id="PS00108">
    <property type="entry name" value="PROTEIN_KINASE_ST"/>
    <property type="match status" value="1"/>
</dbReference>
<keyword evidence="5" id="KW-0597">Phosphoprotein</keyword>
<protein>
    <recommendedName>
        <fullName evidence="2">non-specific serine/threonine protein kinase</fullName>
        <ecNumber evidence="2">2.7.11.1</ecNumber>
    </recommendedName>
</protein>
<keyword evidence="9" id="KW-0067">ATP-binding</keyword>
<proteinExistence type="predicted"/>
<dbReference type="VEuPathDB" id="FungiDB:C5L36_0C04090"/>
<evidence type="ECO:0000256" key="1">
    <source>
        <dbReference type="ARBA" id="ARBA00004496"/>
    </source>
</evidence>
<keyword evidence="6" id="KW-0808">Transferase</keyword>
<feature type="compositionally biased region" description="Polar residues" evidence="12">
    <location>
        <begin position="510"/>
        <end position="528"/>
    </location>
</feature>
<feature type="compositionally biased region" description="Basic residues" evidence="12">
    <location>
        <begin position="625"/>
        <end position="638"/>
    </location>
</feature>
<dbReference type="KEGG" id="pkz:C5L36_0C04090"/>
<keyword evidence="3" id="KW-0963">Cytoplasm</keyword>
<keyword evidence="4" id="KW-0723">Serine/threonine-protein kinase</keyword>
<dbReference type="PANTHER" id="PTHR22967">
    <property type="entry name" value="SERINE/THREONINE PROTEIN KINASE"/>
    <property type="match status" value="1"/>
</dbReference>
<evidence type="ECO:0000256" key="3">
    <source>
        <dbReference type="ARBA" id="ARBA00022490"/>
    </source>
</evidence>
<dbReference type="FunFam" id="1.10.510.10:FF:000441">
    <property type="entry name" value="Serine/threonine protein kinase"/>
    <property type="match status" value="1"/>
</dbReference>
<dbReference type="GO" id="GO:0005524">
    <property type="term" value="F:ATP binding"/>
    <property type="evidence" value="ECO:0007669"/>
    <property type="project" value="UniProtKB-KW"/>
</dbReference>
<name>A0A2U9R586_PICKU</name>
<evidence type="ECO:0000256" key="7">
    <source>
        <dbReference type="ARBA" id="ARBA00022741"/>
    </source>
</evidence>
<evidence type="ECO:0000256" key="9">
    <source>
        <dbReference type="ARBA" id="ARBA00022840"/>
    </source>
</evidence>
<keyword evidence="7" id="KW-0547">Nucleotide-binding</keyword>
<dbReference type="OrthoDB" id="2018507at2759"/>
<feature type="region of interest" description="Disordered" evidence="12">
    <location>
        <begin position="620"/>
        <end position="647"/>
    </location>
</feature>
<dbReference type="RefSeq" id="XP_029321950.1">
    <property type="nucleotide sequence ID" value="XM_029466090.1"/>
</dbReference>
<keyword evidence="8" id="KW-0418">Kinase</keyword>
<evidence type="ECO:0000256" key="4">
    <source>
        <dbReference type="ARBA" id="ARBA00022527"/>
    </source>
</evidence>
<dbReference type="Proteomes" id="UP000249293">
    <property type="component" value="Chromosome 3"/>
</dbReference>
<dbReference type="EMBL" id="CP028775">
    <property type="protein sequence ID" value="AWU76473.1"/>
    <property type="molecule type" value="Genomic_DNA"/>
</dbReference>
<dbReference type="STRING" id="4909.A0A2U9R586"/>
<evidence type="ECO:0000256" key="2">
    <source>
        <dbReference type="ARBA" id="ARBA00012513"/>
    </source>
</evidence>
<dbReference type="SUPFAM" id="SSF56112">
    <property type="entry name" value="Protein kinase-like (PK-like)"/>
    <property type="match status" value="1"/>
</dbReference>
<comment type="subcellular location">
    <subcellularLocation>
        <location evidence="1">Cytoplasm</location>
    </subcellularLocation>
</comment>
<dbReference type="EC" id="2.7.11.1" evidence="2"/>
<dbReference type="Gene3D" id="1.10.510.10">
    <property type="entry name" value="Transferase(Phosphotransferase) domain 1"/>
    <property type="match status" value="1"/>
</dbReference>
<evidence type="ECO:0000256" key="10">
    <source>
        <dbReference type="ARBA" id="ARBA00047899"/>
    </source>
</evidence>
<keyword evidence="15" id="KW-1185">Reference proteome</keyword>
<evidence type="ECO:0000256" key="5">
    <source>
        <dbReference type="ARBA" id="ARBA00022553"/>
    </source>
</evidence>
<comment type="catalytic activity">
    <reaction evidence="11">
        <text>L-seryl-[protein] + ATP = O-phospho-L-seryl-[protein] + ADP + H(+)</text>
        <dbReference type="Rhea" id="RHEA:17989"/>
        <dbReference type="Rhea" id="RHEA-COMP:9863"/>
        <dbReference type="Rhea" id="RHEA-COMP:11604"/>
        <dbReference type="ChEBI" id="CHEBI:15378"/>
        <dbReference type="ChEBI" id="CHEBI:29999"/>
        <dbReference type="ChEBI" id="CHEBI:30616"/>
        <dbReference type="ChEBI" id="CHEBI:83421"/>
        <dbReference type="ChEBI" id="CHEBI:456216"/>
        <dbReference type="EC" id="2.7.11.1"/>
    </reaction>
</comment>
<dbReference type="InterPro" id="IPR000719">
    <property type="entry name" value="Prot_kinase_dom"/>
</dbReference>
<evidence type="ECO:0000256" key="6">
    <source>
        <dbReference type="ARBA" id="ARBA00022679"/>
    </source>
</evidence>
<feature type="compositionally biased region" description="Basic and acidic residues" evidence="12">
    <location>
        <begin position="530"/>
        <end position="542"/>
    </location>
</feature>
<dbReference type="InterPro" id="IPR008271">
    <property type="entry name" value="Ser/Thr_kinase_AS"/>
</dbReference>
<dbReference type="Pfam" id="PF00069">
    <property type="entry name" value="Pkinase"/>
    <property type="match status" value="1"/>
</dbReference>
<feature type="compositionally biased region" description="Basic and acidic residues" evidence="12">
    <location>
        <begin position="491"/>
        <end position="500"/>
    </location>
</feature>
<feature type="compositionally biased region" description="Low complexity" evidence="12">
    <location>
        <begin position="457"/>
        <end position="469"/>
    </location>
</feature>
<feature type="region of interest" description="Disordered" evidence="12">
    <location>
        <begin position="453"/>
        <end position="553"/>
    </location>
</feature>
<dbReference type="GO" id="GO:0000147">
    <property type="term" value="P:actin cortical patch assembly"/>
    <property type="evidence" value="ECO:0007669"/>
    <property type="project" value="TreeGrafter"/>
</dbReference>
<organism evidence="14 15">
    <name type="scientific">Pichia kudriavzevii</name>
    <name type="common">Yeast</name>
    <name type="synonym">Issatchenkia orientalis</name>
    <dbReference type="NCBI Taxonomy" id="4909"/>
    <lineage>
        <taxon>Eukaryota</taxon>
        <taxon>Fungi</taxon>
        <taxon>Dikarya</taxon>
        <taxon>Ascomycota</taxon>
        <taxon>Saccharomycotina</taxon>
        <taxon>Pichiomycetes</taxon>
        <taxon>Pichiales</taxon>
        <taxon>Pichiaceae</taxon>
        <taxon>Pichia</taxon>
    </lineage>
</organism>
<gene>
    <name evidence="14" type="ORF">C5L36_0C04090</name>
</gene>
<reference evidence="14 15" key="1">
    <citation type="submission" date="2018-06" db="EMBL/GenBank/DDBJ databases">
        <title>Population genomics shows no distinction between pathogenic Candida krusei and environmental Pichia kudriavzevii: One species, four names.</title>
        <authorList>
            <person name="Douglass A.P."/>
            <person name="Offei B."/>
            <person name="Braun-Galleani S."/>
            <person name="Coughlan A.Y."/>
            <person name="Martos A."/>
            <person name="Ortiz-Merino R.A."/>
            <person name="Byrne K.P."/>
            <person name="Wolfe K.H."/>
        </authorList>
    </citation>
    <scope>NUCLEOTIDE SEQUENCE [LARGE SCALE GENOMIC DNA]</scope>
    <source>
        <strain evidence="14 15">CBS573</strain>
    </source>
</reference>
<evidence type="ECO:0000256" key="12">
    <source>
        <dbReference type="SAM" id="MobiDB-lite"/>
    </source>
</evidence>
<sequence length="668" mass="74887">MNFASDVYPPGTQLTVGTHQVVVDKYFSKGGFAQVYTCTIQPAWKTQTQACLKRVMVPDKPSLVTLRKEVDAMRKLQGLSCIVSYIDSHAARSRGNSAMAYEVFVLMEYCPNKGLIDYMNTRLVNKLKEPEILSIMEQITEGVAHMHALNPPLIHRDIKIENVLIDANMSFKLCDFGSVSTPIQPPKNIEEFKYIQDDILRNTTPQYRSPEMLDLYKNQPIDEKSDIWALGVFLYKLCYYTSPFEKNAINNNLNVGYDENFLILHGMYSLPPTPAYSPRLKNMISKLLVVNPSQRPTVFQLLEEICNMRGKPYPQIKKQTTTFLPTPISTSSSVRSYVPVTPAKMATGGGTVDNNPTSGFKYNALKQTLSNTESLVTTNDPVREITSGRSRRPLSLYNKYPADRSNNRDNSVDIINFMNELSTEEVVKLSPDGKKSDKKTEFIPNALDYIKSLSRQNTNQSMNKSNSTSKSKKRSSITSIKNLLTGGSTKSIDHTNDRPSHRSSLHLKRNTSVDSLPDSSAYKPSTQLADLKEMSPEGKKPPQFESIDATKGSKRSIHNRIKTLFNDSNEPKIKTASGYGKYTDNIIKSNTIASISPAEASHKVITKPIKSSATIDSATTANIVKSKKPPPPKPKKPAYLRSTTDTQNEDFDALERRFERKFVTIDKI</sequence>
<dbReference type="PROSITE" id="PS50011">
    <property type="entry name" value="PROTEIN_KINASE_DOM"/>
    <property type="match status" value="1"/>
</dbReference>
<evidence type="ECO:0000256" key="8">
    <source>
        <dbReference type="ARBA" id="ARBA00022777"/>
    </source>
</evidence>
<dbReference type="PANTHER" id="PTHR22967:SF57">
    <property type="entry name" value="AUXILIN, ISOFORM A-RELATED"/>
    <property type="match status" value="1"/>
</dbReference>
<dbReference type="GeneID" id="40384268"/>
<evidence type="ECO:0000313" key="14">
    <source>
        <dbReference type="EMBL" id="AWU76473.1"/>
    </source>
</evidence>
<dbReference type="AlphaFoldDB" id="A0A2U9R586"/>